<dbReference type="AlphaFoldDB" id="C2KM05"/>
<protein>
    <submittedName>
        <fullName evidence="1">Uncharacterized protein</fullName>
    </submittedName>
</protein>
<accession>C2KM05</accession>
<proteinExistence type="predicted"/>
<comment type="caution">
    <text evidence="1">The sequence shown here is derived from an EMBL/GenBank/DDBJ whole genome shotgun (WGS) entry which is preliminary data.</text>
</comment>
<evidence type="ECO:0000313" key="2">
    <source>
        <dbReference type="Proteomes" id="UP000004283"/>
    </source>
</evidence>
<name>C2KM05_LEUMC</name>
<dbReference type="Proteomes" id="UP000004283">
    <property type="component" value="Unassembled WGS sequence"/>
</dbReference>
<dbReference type="HOGENOM" id="CLU_3100412_0_0_9"/>
<gene>
    <name evidence="1" type="ORF">HMPREF0555_1671</name>
</gene>
<organism evidence="1 2">
    <name type="scientific">Leuconostoc mesenteroides subsp. cremoris ATCC 19254</name>
    <dbReference type="NCBI Taxonomy" id="586220"/>
    <lineage>
        <taxon>Bacteria</taxon>
        <taxon>Bacillati</taxon>
        <taxon>Bacillota</taxon>
        <taxon>Bacilli</taxon>
        <taxon>Lactobacillales</taxon>
        <taxon>Lactobacillaceae</taxon>
        <taxon>Leuconostoc</taxon>
    </lineage>
</organism>
<dbReference type="EMBL" id="ACKV01000098">
    <property type="protein sequence ID" value="EEJ41730.1"/>
    <property type="molecule type" value="Genomic_DNA"/>
</dbReference>
<sequence length="51" mass="5945">MILIFILNNVVKKTNTIIVFYKLIVLKSANNFLSSLRFFKVMIYLALYTAT</sequence>
<reference evidence="1 2" key="1">
    <citation type="submission" date="2009-04" db="EMBL/GenBank/DDBJ databases">
        <authorList>
            <person name="Qin X."/>
            <person name="Bachman B."/>
            <person name="Battles P."/>
            <person name="Bell A."/>
            <person name="Bess C."/>
            <person name="Bickham C."/>
            <person name="Chaboub L."/>
            <person name="Chen D."/>
            <person name="Coyle M."/>
            <person name="Deiros D.R."/>
            <person name="Dinh H."/>
            <person name="Forbes L."/>
            <person name="Fowler G."/>
            <person name="Francisco L."/>
            <person name="Fu Q."/>
            <person name="Gubbala S."/>
            <person name="Hale W."/>
            <person name="Han Y."/>
            <person name="Hemphill L."/>
            <person name="Highlander S.K."/>
            <person name="Hirani K."/>
            <person name="Hogues M."/>
            <person name="Jackson L."/>
            <person name="Jakkamsetti A."/>
            <person name="Javaid M."/>
            <person name="Jiang H."/>
            <person name="Korchina V."/>
            <person name="Kovar C."/>
            <person name="Lara F."/>
            <person name="Lee S."/>
            <person name="Mata R."/>
            <person name="Mathew T."/>
            <person name="Moen C."/>
            <person name="Morales K."/>
            <person name="Munidasa M."/>
            <person name="Nazareth L."/>
            <person name="Ngo R."/>
            <person name="Nguyen L."/>
            <person name="Okwuonu G."/>
            <person name="Ongeri F."/>
            <person name="Patil S."/>
            <person name="Petrosino J."/>
            <person name="Pham C."/>
            <person name="Pham P."/>
            <person name="Pu L.-L."/>
            <person name="Puazo M."/>
            <person name="Raj R."/>
            <person name="Reid J."/>
            <person name="Rouhana J."/>
            <person name="Saada N."/>
            <person name="Shang Y."/>
            <person name="Simmons D."/>
            <person name="Thornton R."/>
            <person name="Warren J."/>
            <person name="Weissenberger G."/>
            <person name="Zhang J."/>
            <person name="Zhang L."/>
            <person name="Zhou C."/>
            <person name="Zhu D."/>
            <person name="Muzny D."/>
            <person name="Worley K."/>
            <person name="Gibbs R."/>
        </authorList>
    </citation>
    <scope>NUCLEOTIDE SEQUENCE [LARGE SCALE GENOMIC DNA]</scope>
    <source>
        <strain evidence="1 2">ATCC 19254</strain>
    </source>
</reference>
<evidence type="ECO:0000313" key="1">
    <source>
        <dbReference type="EMBL" id="EEJ41730.1"/>
    </source>
</evidence>